<proteinExistence type="predicted"/>
<dbReference type="eggNOG" id="ENOG5032YXY">
    <property type="taxonomic scope" value="Bacteria"/>
</dbReference>
<reference evidence="1 2" key="1">
    <citation type="submission" date="2013-09" db="EMBL/GenBank/DDBJ databases">
        <title>Whole genome shotgun sequence of Vibrio azureus NBRC 104587.</title>
        <authorList>
            <person name="Isaki S."/>
            <person name="Hosoyama A."/>
            <person name="Numata M."/>
            <person name="Hashimoto M."/>
            <person name="Hosoyama Y."/>
            <person name="Tsuchikane K."/>
            <person name="Noguchi M."/>
            <person name="Hirakata S."/>
            <person name="Ichikawa N."/>
            <person name="Ohji S."/>
            <person name="Yamazoe A."/>
            <person name="Fujita N."/>
        </authorList>
    </citation>
    <scope>NUCLEOTIDE SEQUENCE [LARGE SCALE GENOMIC DNA]</scope>
    <source>
        <strain evidence="1 2">NBRC 104587</strain>
    </source>
</reference>
<dbReference type="Proteomes" id="UP000016567">
    <property type="component" value="Unassembled WGS sequence"/>
</dbReference>
<dbReference type="STRING" id="1219077.VAZ01S_041_00120"/>
<dbReference type="AlphaFoldDB" id="U3ASV2"/>
<dbReference type="OrthoDB" id="1930967at2"/>
<evidence type="ECO:0000313" key="1">
    <source>
        <dbReference type="EMBL" id="GAD76312.1"/>
    </source>
</evidence>
<accession>U3ASV2</accession>
<name>U3ASV2_9VIBR</name>
<gene>
    <name evidence="1" type="ORF">VAZ01S_041_00120</name>
</gene>
<organism evidence="1 2">
    <name type="scientific">Vibrio azureus NBRC 104587</name>
    <dbReference type="NCBI Taxonomy" id="1219077"/>
    <lineage>
        <taxon>Bacteria</taxon>
        <taxon>Pseudomonadati</taxon>
        <taxon>Pseudomonadota</taxon>
        <taxon>Gammaproteobacteria</taxon>
        <taxon>Vibrionales</taxon>
        <taxon>Vibrionaceae</taxon>
        <taxon>Vibrio</taxon>
    </lineage>
</organism>
<comment type="caution">
    <text evidence="1">The sequence shown here is derived from an EMBL/GenBank/DDBJ whole genome shotgun (WGS) entry which is preliminary data.</text>
</comment>
<sequence>MNKISKDTRNLNIRYDLPTEVWDKIRSIYQSMDGWLGFSDGTVGYENIPYWFSFDDKEKCISASVEPSGLQFEANNIDEVEWEAWMRKIKSIATEILGFKVGEIELGEVTHEIEWIDKN</sequence>
<dbReference type="EMBL" id="BATL01000041">
    <property type="protein sequence ID" value="GAD76312.1"/>
    <property type="molecule type" value="Genomic_DNA"/>
</dbReference>
<protein>
    <submittedName>
        <fullName evidence="1">Uncharacterized protein</fullName>
    </submittedName>
</protein>
<evidence type="ECO:0000313" key="2">
    <source>
        <dbReference type="Proteomes" id="UP000016567"/>
    </source>
</evidence>
<keyword evidence="2" id="KW-1185">Reference proteome</keyword>